<keyword evidence="1" id="KW-0732">Signal</keyword>
<organism evidence="2 3">
    <name type="scientific">Sphingobium scionense</name>
    <dbReference type="NCBI Taxonomy" id="1404341"/>
    <lineage>
        <taxon>Bacteria</taxon>
        <taxon>Pseudomonadati</taxon>
        <taxon>Pseudomonadota</taxon>
        <taxon>Alphaproteobacteria</taxon>
        <taxon>Sphingomonadales</taxon>
        <taxon>Sphingomonadaceae</taxon>
        <taxon>Sphingobium</taxon>
    </lineage>
</organism>
<evidence type="ECO:0000313" key="3">
    <source>
        <dbReference type="Proteomes" id="UP000590524"/>
    </source>
</evidence>
<dbReference type="PROSITE" id="PS51318">
    <property type="entry name" value="TAT"/>
    <property type="match status" value="1"/>
</dbReference>
<evidence type="ECO:0000256" key="1">
    <source>
        <dbReference type="SAM" id="SignalP"/>
    </source>
</evidence>
<evidence type="ECO:0000313" key="2">
    <source>
        <dbReference type="EMBL" id="MBB4148002.1"/>
    </source>
</evidence>
<reference evidence="2 3" key="1">
    <citation type="submission" date="2020-08" db="EMBL/GenBank/DDBJ databases">
        <title>Genomic Encyclopedia of Type Strains, Phase IV (KMG-IV): sequencing the most valuable type-strain genomes for metagenomic binning, comparative biology and taxonomic classification.</title>
        <authorList>
            <person name="Goeker M."/>
        </authorList>
    </citation>
    <scope>NUCLEOTIDE SEQUENCE [LARGE SCALE GENOMIC DNA]</scope>
    <source>
        <strain evidence="2 3">DSM 19371</strain>
    </source>
</reference>
<sequence>MTDRRAFLTAALVAPVAIAAPALAQTFSCGLDPVERYYAATDAVNANRMEEDDYIQVIHELDDWEPPTQRDFIRKFIAQYEEGGIPTDADRRIMIEQGRKLIA</sequence>
<comment type="caution">
    <text evidence="2">The sequence shown here is derived from an EMBL/GenBank/DDBJ whole genome shotgun (WGS) entry which is preliminary data.</text>
</comment>
<dbReference type="InterPro" id="IPR006311">
    <property type="entry name" value="TAT_signal"/>
</dbReference>
<dbReference type="RefSeq" id="WP_223178168.1">
    <property type="nucleotide sequence ID" value="NZ_JACIEU010000006.1"/>
</dbReference>
<keyword evidence="3" id="KW-1185">Reference proteome</keyword>
<name>A0A7W6PW97_9SPHN</name>
<accession>A0A7W6PW97</accession>
<protein>
    <submittedName>
        <fullName evidence="2">Uncharacterized protein</fullName>
    </submittedName>
</protein>
<proteinExistence type="predicted"/>
<dbReference type="EMBL" id="JACIEU010000006">
    <property type="protein sequence ID" value="MBB4148002.1"/>
    <property type="molecule type" value="Genomic_DNA"/>
</dbReference>
<feature type="signal peptide" evidence="1">
    <location>
        <begin position="1"/>
        <end position="24"/>
    </location>
</feature>
<gene>
    <name evidence="2" type="ORF">GGQ90_001780</name>
</gene>
<feature type="chain" id="PRO_5031172107" evidence="1">
    <location>
        <begin position="25"/>
        <end position="103"/>
    </location>
</feature>
<dbReference type="AlphaFoldDB" id="A0A7W6PW97"/>
<dbReference type="Proteomes" id="UP000590524">
    <property type="component" value="Unassembled WGS sequence"/>
</dbReference>